<evidence type="ECO:0000259" key="3">
    <source>
        <dbReference type="Pfam" id="PF13439"/>
    </source>
</evidence>
<protein>
    <recommendedName>
        <fullName evidence="6">Glycosyl transferase group 1</fullName>
    </recommendedName>
</protein>
<dbReference type="Pfam" id="PF13439">
    <property type="entry name" value="Glyco_transf_4"/>
    <property type="match status" value="1"/>
</dbReference>
<evidence type="ECO:0000259" key="2">
    <source>
        <dbReference type="Pfam" id="PF00534"/>
    </source>
</evidence>
<dbReference type="CDD" id="cd03801">
    <property type="entry name" value="GT4_PimA-like"/>
    <property type="match status" value="1"/>
</dbReference>
<dbReference type="Proteomes" id="UP001162891">
    <property type="component" value="Chromosome"/>
</dbReference>
<dbReference type="EMBL" id="AP025591">
    <property type="protein sequence ID" value="BDG04648.1"/>
    <property type="molecule type" value="Genomic_DNA"/>
</dbReference>
<dbReference type="InterPro" id="IPR001296">
    <property type="entry name" value="Glyco_trans_1"/>
</dbReference>
<dbReference type="SUPFAM" id="SSF53756">
    <property type="entry name" value="UDP-Glycosyltransferase/glycogen phosphorylase"/>
    <property type="match status" value="1"/>
</dbReference>
<feature type="region of interest" description="Disordered" evidence="1">
    <location>
        <begin position="1"/>
        <end position="48"/>
    </location>
</feature>
<feature type="domain" description="Glycosyltransferase subfamily 4-like N-terminal" evidence="3">
    <location>
        <begin position="66"/>
        <end position="224"/>
    </location>
</feature>
<dbReference type="Pfam" id="PF00534">
    <property type="entry name" value="Glycos_transf_1"/>
    <property type="match status" value="1"/>
</dbReference>
<dbReference type="Gene3D" id="3.40.50.2000">
    <property type="entry name" value="Glycogen Phosphorylase B"/>
    <property type="match status" value="2"/>
</dbReference>
<evidence type="ECO:0000313" key="5">
    <source>
        <dbReference type="Proteomes" id="UP001162891"/>
    </source>
</evidence>
<dbReference type="PANTHER" id="PTHR12526">
    <property type="entry name" value="GLYCOSYLTRANSFERASE"/>
    <property type="match status" value="1"/>
</dbReference>
<evidence type="ECO:0000256" key="1">
    <source>
        <dbReference type="SAM" id="MobiDB-lite"/>
    </source>
</evidence>
<proteinExistence type="predicted"/>
<evidence type="ECO:0008006" key="6">
    <source>
        <dbReference type="Google" id="ProtNLM"/>
    </source>
</evidence>
<gene>
    <name evidence="4" type="ORF">AMOR_36440</name>
</gene>
<feature type="domain" description="Glycosyl transferase family 1" evidence="2">
    <location>
        <begin position="236"/>
        <end position="374"/>
    </location>
</feature>
<name>A0ABM7WYS0_9BACT</name>
<keyword evidence="5" id="KW-1185">Reference proteome</keyword>
<dbReference type="InterPro" id="IPR028098">
    <property type="entry name" value="Glyco_trans_4-like_N"/>
</dbReference>
<sequence>MLATIASGTGRAAGGPVTATTPAGSREGTLSEGRASPGEAPAPGAAPSPRRRILIALPGLHRVRRGAEVALESIGQHLAAAGHVVTLVGSGRPDPARAYRFRSSPCLPRERLERLPSIPVLRTVYAYEELTFVPGLAVQALRDRHDVTVACSYPFTSWTLRALRLGRRSPAHVYVTQNGDWPAYARNSEYRLFSCDGLVCTNPVYYERNRERWRCALIPNGVDERVFAPGPRRTRFGLPDAAPVALMVSALIPSKRVVDGIRAVARVPGLHLLVAGDGELRAEVDACGAALLGRRFRRVAISHEEMPELYRAADVLLHMSQADPSPLAYVEALATGLPVVAHDEPVTRWTFEGVASLVDTTDGAAVAAALERALGATSAAEVAARRALVERRFTWSAVARQYAEFFEVVLRGSRGS</sequence>
<evidence type="ECO:0000313" key="4">
    <source>
        <dbReference type="EMBL" id="BDG04648.1"/>
    </source>
</evidence>
<feature type="compositionally biased region" description="Low complexity" evidence="1">
    <location>
        <begin position="32"/>
        <end position="48"/>
    </location>
</feature>
<accession>A0ABM7WYS0</accession>
<organism evidence="4 5">
    <name type="scientific">Anaeromyxobacter oryzae</name>
    <dbReference type="NCBI Taxonomy" id="2918170"/>
    <lineage>
        <taxon>Bacteria</taxon>
        <taxon>Pseudomonadati</taxon>
        <taxon>Myxococcota</taxon>
        <taxon>Myxococcia</taxon>
        <taxon>Myxococcales</taxon>
        <taxon>Cystobacterineae</taxon>
        <taxon>Anaeromyxobacteraceae</taxon>
        <taxon>Anaeromyxobacter</taxon>
    </lineage>
</organism>
<feature type="compositionally biased region" description="Low complexity" evidence="1">
    <location>
        <begin position="8"/>
        <end position="24"/>
    </location>
</feature>
<reference evidence="5" key="1">
    <citation type="journal article" date="2022" name="Int. J. Syst. Evol. Microbiol.">
        <title>Anaeromyxobacter oryzae sp. nov., Anaeromyxobacter diazotrophicus sp. nov. and Anaeromyxobacter paludicola sp. nov., isolated from paddy soils.</title>
        <authorList>
            <person name="Itoh H."/>
            <person name="Xu Z."/>
            <person name="Mise K."/>
            <person name="Masuda Y."/>
            <person name="Ushijima N."/>
            <person name="Hayakawa C."/>
            <person name="Shiratori Y."/>
            <person name="Senoo K."/>
        </authorList>
    </citation>
    <scope>NUCLEOTIDE SEQUENCE [LARGE SCALE GENOMIC DNA]</scope>
    <source>
        <strain evidence="5">Red232</strain>
    </source>
</reference>